<dbReference type="AlphaFoldDB" id="A0A0F9UU88"/>
<protein>
    <recommendedName>
        <fullName evidence="2">DUF2750 domain-containing protein</fullName>
    </recommendedName>
</protein>
<name>A0A0F9UU88_9ZZZZ</name>
<evidence type="ECO:0000313" key="1">
    <source>
        <dbReference type="EMBL" id="KKN96635.1"/>
    </source>
</evidence>
<dbReference type="EMBL" id="LAZR01000063">
    <property type="protein sequence ID" value="KKN96635.1"/>
    <property type="molecule type" value="Genomic_DNA"/>
</dbReference>
<organism evidence="1">
    <name type="scientific">marine sediment metagenome</name>
    <dbReference type="NCBI Taxonomy" id="412755"/>
    <lineage>
        <taxon>unclassified sequences</taxon>
        <taxon>metagenomes</taxon>
        <taxon>ecological metagenomes</taxon>
    </lineage>
</organism>
<reference evidence="1" key="1">
    <citation type="journal article" date="2015" name="Nature">
        <title>Complex archaea that bridge the gap between prokaryotes and eukaryotes.</title>
        <authorList>
            <person name="Spang A."/>
            <person name="Saw J.H."/>
            <person name="Jorgensen S.L."/>
            <person name="Zaremba-Niedzwiedzka K."/>
            <person name="Martijn J."/>
            <person name="Lind A.E."/>
            <person name="van Eijk R."/>
            <person name="Schleper C."/>
            <person name="Guy L."/>
            <person name="Ettema T.J."/>
        </authorList>
    </citation>
    <scope>NUCLEOTIDE SEQUENCE</scope>
</reference>
<comment type="caution">
    <text evidence="1">The sequence shown here is derived from an EMBL/GenBank/DDBJ whole genome shotgun (WGS) entry which is preliminary data.</text>
</comment>
<proteinExistence type="predicted"/>
<gene>
    <name evidence="1" type="ORF">LCGC14_0166810</name>
</gene>
<dbReference type="InterPro" id="IPR021284">
    <property type="entry name" value="DUF2750"/>
</dbReference>
<accession>A0A0F9UU88</accession>
<evidence type="ECO:0008006" key="2">
    <source>
        <dbReference type="Google" id="ProtNLM"/>
    </source>
</evidence>
<dbReference type="Pfam" id="PF11042">
    <property type="entry name" value="DUF2750"/>
    <property type="match status" value="1"/>
</dbReference>
<sequence length="152" mass="17146">MEQQGSDLIKNRYKKFIKTVCETDIVYALQNHDGFATSASVQYDDENDKPVGVLCFWAESARAKSCIKNHWDNYQITEIPLTDFIENWCVGMENDGILAGTGFDQNMFGYEAKPLDLILDLVAEIKATKKSIPLQKFEDLADLEEQAKVANG</sequence>